<keyword evidence="1" id="KW-0812">Transmembrane</keyword>
<protein>
    <submittedName>
        <fullName evidence="3">SPOR domain-containing protein</fullName>
    </submittedName>
</protein>
<evidence type="ECO:0000313" key="4">
    <source>
        <dbReference type="Proteomes" id="UP000293142"/>
    </source>
</evidence>
<dbReference type="SUPFAM" id="SSF110997">
    <property type="entry name" value="Sporulation related repeat"/>
    <property type="match status" value="1"/>
</dbReference>
<evidence type="ECO:0000256" key="1">
    <source>
        <dbReference type="SAM" id="Phobius"/>
    </source>
</evidence>
<dbReference type="OrthoDB" id="2680382at2"/>
<name>A0A4Q9E092_9BACL</name>
<keyword evidence="1" id="KW-1133">Transmembrane helix</keyword>
<organism evidence="3 4">
    <name type="scientific">Paenibacillus thalictri</name>
    <dbReference type="NCBI Taxonomy" id="2527873"/>
    <lineage>
        <taxon>Bacteria</taxon>
        <taxon>Bacillati</taxon>
        <taxon>Bacillota</taxon>
        <taxon>Bacilli</taxon>
        <taxon>Bacillales</taxon>
        <taxon>Paenibacillaceae</taxon>
        <taxon>Paenibacillus</taxon>
    </lineage>
</organism>
<evidence type="ECO:0000259" key="2">
    <source>
        <dbReference type="Pfam" id="PF05036"/>
    </source>
</evidence>
<proteinExistence type="predicted"/>
<dbReference type="RefSeq" id="WP_131011426.1">
    <property type="nucleotide sequence ID" value="NZ_SIRE01000002.1"/>
</dbReference>
<dbReference type="InterPro" id="IPR007730">
    <property type="entry name" value="SPOR-like_dom"/>
</dbReference>
<accession>A0A4Q9E092</accession>
<reference evidence="3 4" key="1">
    <citation type="submission" date="2019-02" db="EMBL/GenBank/DDBJ databases">
        <title>Paenibacillus sp. nov., isolated from surface-sterilized tissue of Thalictrum simplex L.</title>
        <authorList>
            <person name="Tuo L."/>
        </authorList>
    </citation>
    <scope>NUCLEOTIDE SEQUENCE [LARGE SCALE GENOMIC DNA]</scope>
    <source>
        <strain evidence="3 4">N2SHLJ1</strain>
    </source>
</reference>
<dbReference type="Gene3D" id="3.30.70.1070">
    <property type="entry name" value="Sporulation related repeat"/>
    <property type="match status" value="1"/>
</dbReference>
<dbReference type="Proteomes" id="UP000293142">
    <property type="component" value="Unassembled WGS sequence"/>
</dbReference>
<dbReference type="InterPro" id="IPR036680">
    <property type="entry name" value="SPOR-like_sf"/>
</dbReference>
<dbReference type="EMBL" id="SIRE01000002">
    <property type="protein sequence ID" value="TBL81638.1"/>
    <property type="molecule type" value="Genomic_DNA"/>
</dbReference>
<sequence length="424" mass="45676">MKKGRITYRFQNGQRVEAPQEVDRNVIPLYQEEFEVRDAVKEGTGGESLFSGTLTPQSEWKSPYEEETERIERMIRNSQPMQTHHPETGYFETTGKYDEPLRDHRWYVPEEPVRVKKPPFGSWFKITVSVAGAVVTGIAFGFFVLSMFSGHDDAASKAKQAAGTAPAGQVAAPSTAGKQTAGAGTDKAASAASTGVTGTGAASAAGSASAAMATASVNISGKTYSFLQAGVFSTQQSADTAQADLKKNGFAGATESGDKFTVYAAMAPTRDDALAISQQLKQKNTDVFIKTVELPALTKVKWNGKQTDALQACLEQGQKLVQLISGLTVPHLGESKPTALDETKLQAIKSAHQSWIGMHTAMSDSLSDEAKATHQKMIKALDTAIVSLDEYKKKPATSYLWQAQSTLMQYTISDKELRNSLSAQ</sequence>
<gene>
    <name evidence="3" type="ORF">EYB31_01150</name>
</gene>
<dbReference type="Pfam" id="PF05036">
    <property type="entry name" value="SPOR"/>
    <property type="match status" value="1"/>
</dbReference>
<keyword evidence="1" id="KW-0472">Membrane</keyword>
<comment type="caution">
    <text evidence="3">The sequence shown here is derived from an EMBL/GenBank/DDBJ whole genome shotgun (WGS) entry which is preliminary data.</text>
</comment>
<dbReference type="AlphaFoldDB" id="A0A4Q9E092"/>
<feature type="transmembrane region" description="Helical" evidence="1">
    <location>
        <begin position="123"/>
        <end position="148"/>
    </location>
</feature>
<dbReference type="GO" id="GO:0042834">
    <property type="term" value="F:peptidoglycan binding"/>
    <property type="evidence" value="ECO:0007669"/>
    <property type="project" value="InterPro"/>
</dbReference>
<evidence type="ECO:0000313" key="3">
    <source>
        <dbReference type="EMBL" id="TBL81638.1"/>
    </source>
</evidence>
<feature type="domain" description="SPOR" evidence="2">
    <location>
        <begin position="226"/>
        <end position="288"/>
    </location>
</feature>
<keyword evidence="4" id="KW-1185">Reference proteome</keyword>